<proteinExistence type="inferred from homology"/>
<keyword evidence="2" id="KW-0808">Transferase</keyword>
<evidence type="ECO:0000256" key="2">
    <source>
        <dbReference type="ARBA" id="ARBA00022679"/>
    </source>
</evidence>
<evidence type="ECO:0000256" key="7">
    <source>
        <dbReference type="ARBA" id="ARBA00022833"/>
    </source>
</evidence>
<dbReference type="SUPFAM" id="SSF57850">
    <property type="entry name" value="RING/U-box"/>
    <property type="match status" value="2"/>
</dbReference>
<dbReference type="GO" id="GO:0000151">
    <property type="term" value="C:ubiquitin ligase complex"/>
    <property type="evidence" value="ECO:0000318"/>
    <property type="project" value="GO_Central"/>
</dbReference>
<feature type="domain" description="RING-type" evidence="8">
    <location>
        <begin position="1"/>
        <end position="246"/>
    </location>
</feature>
<sequence length="446" mass="51237">MEHDPEREYSVLTRDDLNEKMNKQIDDLSEIFLLSKPAATVLLMNLQWDSQRVSERLSEDKEKLLMRSGLITDSNYNDSFFSVEKNLAMLTLEAKGMHNEYVLRSFLEQNKGLTIRRCPSPGCGYFIEFHRDIYFDEYGLNVVCLCGHTFCGRCSLESHRPVTCNNASDWLRDLGKLSESLSVSWIESNTKPCPHCQFPIEVGSRSRLFRFVECLYCSGRLCSECMQTVESHKTADGYYGACVGPLLPQLANGPEAVVVTCVDRWEASDVAMVEAKSELESFDESHFTSQEYIRNMREGLMLIVQCRQFLKWSCVYDHVHTEYQASKREYLRFLQDFASTLVQSYSETLKEETVKAFSATTYEETIYPKWKVANATSSIGNFFFHFSKTLEDGIDDVKVKSYDNFGGPYWLCDRCTSGNTWLDMRCKMCCASATPVEKKLRDLSIN</sequence>
<reference evidence="10 11" key="1">
    <citation type="journal article" date="2014" name="Science">
        <title>Plant genetics. Early allopolyploid evolution in the post-Neolithic Brassica napus oilseed genome.</title>
        <authorList>
            <person name="Chalhoub B."/>
            <person name="Denoeud F."/>
            <person name="Liu S."/>
            <person name="Parkin I.A."/>
            <person name="Tang H."/>
            <person name="Wang X."/>
            <person name="Chiquet J."/>
            <person name="Belcram H."/>
            <person name="Tong C."/>
            <person name="Samans B."/>
            <person name="Correa M."/>
            <person name="Da Silva C."/>
            <person name="Just J."/>
            <person name="Falentin C."/>
            <person name="Koh C.S."/>
            <person name="Le Clainche I."/>
            <person name="Bernard M."/>
            <person name="Bento P."/>
            <person name="Noel B."/>
            <person name="Labadie K."/>
            <person name="Alberti A."/>
            <person name="Charles M."/>
            <person name="Arnaud D."/>
            <person name="Guo H."/>
            <person name="Daviaud C."/>
            <person name="Alamery S."/>
            <person name="Jabbari K."/>
            <person name="Zhao M."/>
            <person name="Edger P.P."/>
            <person name="Chelaifa H."/>
            <person name="Tack D."/>
            <person name="Lassalle G."/>
            <person name="Mestiri I."/>
            <person name="Schnel N."/>
            <person name="Le Paslier M.C."/>
            <person name="Fan G."/>
            <person name="Renault V."/>
            <person name="Bayer P.E."/>
            <person name="Golicz A.A."/>
            <person name="Manoli S."/>
            <person name="Lee T.H."/>
            <person name="Thi V.H."/>
            <person name="Chalabi S."/>
            <person name="Hu Q."/>
            <person name="Fan C."/>
            <person name="Tollenaere R."/>
            <person name="Lu Y."/>
            <person name="Battail C."/>
            <person name="Shen J."/>
            <person name="Sidebottom C.H."/>
            <person name="Wang X."/>
            <person name="Canaguier A."/>
            <person name="Chauveau A."/>
            <person name="Berard A."/>
            <person name="Deniot G."/>
            <person name="Guan M."/>
            <person name="Liu Z."/>
            <person name="Sun F."/>
            <person name="Lim Y.P."/>
            <person name="Lyons E."/>
            <person name="Town C.D."/>
            <person name="Bancroft I."/>
            <person name="Wang X."/>
            <person name="Meng J."/>
            <person name="Ma J."/>
            <person name="Pires J.C."/>
            <person name="King G.J."/>
            <person name="Brunel D."/>
            <person name="Delourme R."/>
            <person name="Renard M."/>
            <person name="Aury J.M."/>
            <person name="Adams K.L."/>
            <person name="Batley J."/>
            <person name="Snowdon R.J."/>
            <person name="Tost J."/>
            <person name="Edwards D."/>
            <person name="Zhou Y."/>
            <person name="Hua W."/>
            <person name="Sharpe A.G."/>
            <person name="Paterson A.H."/>
            <person name="Guan C."/>
            <person name="Wincker P."/>
        </authorList>
    </citation>
    <scope>NUCLEOTIDE SEQUENCE [LARGE SCALE GENOMIC DNA]</scope>
    <source>
        <strain evidence="11">cv. Darmor-bzh</strain>
    </source>
</reference>
<evidence type="ECO:0000256" key="5">
    <source>
        <dbReference type="ARBA" id="ARBA00022771"/>
    </source>
</evidence>
<keyword evidence="3" id="KW-0479">Metal-binding</keyword>
<evidence type="ECO:0000313" key="10">
    <source>
        <dbReference type="EMBL" id="CDY39850.1"/>
    </source>
</evidence>
<dbReference type="Gramene" id="CDY39850">
    <property type="protein sequence ID" value="CDY39850"/>
    <property type="gene ID" value="GSBRNA2T00068675001"/>
</dbReference>
<dbReference type="GO" id="GO:0008270">
    <property type="term" value="F:zinc ion binding"/>
    <property type="evidence" value="ECO:0007669"/>
    <property type="project" value="UniProtKB-KW"/>
</dbReference>
<dbReference type="PROSITE" id="PS51873">
    <property type="entry name" value="TRIAD"/>
    <property type="match status" value="1"/>
</dbReference>
<dbReference type="PaxDb" id="3708-A0A078HMV2"/>
<keyword evidence="4" id="KW-0677">Repeat</keyword>
<dbReference type="InterPro" id="IPR002867">
    <property type="entry name" value="IBR_dom"/>
</dbReference>
<reference evidence="10" key="2">
    <citation type="submission" date="2014-06" db="EMBL/GenBank/DDBJ databases">
        <authorList>
            <person name="Genoscope - CEA"/>
        </authorList>
    </citation>
    <scope>NUCLEOTIDE SEQUENCE</scope>
</reference>
<dbReference type="KEGG" id="bna:125574916"/>
<dbReference type="STRING" id="3708.A0A078HMV2"/>
<dbReference type="Pfam" id="PF01485">
    <property type="entry name" value="IBR"/>
    <property type="match status" value="1"/>
</dbReference>
<keyword evidence="7" id="KW-0862">Zinc</keyword>
<dbReference type="SMART" id="SM00647">
    <property type="entry name" value="IBR"/>
    <property type="match status" value="2"/>
</dbReference>
<evidence type="ECO:0000313" key="9">
    <source>
        <dbReference type="EMBL" id="CAF1921723.1"/>
    </source>
</evidence>
<dbReference type="GO" id="GO:0006511">
    <property type="term" value="P:ubiquitin-dependent protein catabolic process"/>
    <property type="evidence" value="ECO:0000318"/>
    <property type="project" value="GO_Central"/>
</dbReference>
<dbReference type="AlphaFoldDB" id="A0A078HMV2"/>
<evidence type="ECO:0000256" key="1">
    <source>
        <dbReference type="ARBA" id="ARBA00005884"/>
    </source>
</evidence>
<keyword evidence="5" id="KW-0863">Zinc-finger</keyword>
<evidence type="ECO:0000256" key="3">
    <source>
        <dbReference type="ARBA" id="ARBA00022723"/>
    </source>
</evidence>
<organism evidence="10 11">
    <name type="scientific">Brassica napus</name>
    <name type="common">Rape</name>
    <dbReference type="NCBI Taxonomy" id="3708"/>
    <lineage>
        <taxon>Eukaryota</taxon>
        <taxon>Viridiplantae</taxon>
        <taxon>Streptophyta</taxon>
        <taxon>Embryophyta</taxon>
        <taxon>Tracheophyta</taxon>
        <taxon>Spermatophyta</taxon>
        <taxon>Magnoliopsida</taxon>
        <taxon>eudicotyledons</taxon>
        <taxon>Gunneridae</taxon>
        <taxon>Pentapetalae</taxon>
        <taxon>rosids</taxon>
        <taxon>malvids</taxon>
        <taxon>Brassicales</taxon>
        <taxon>Brassicaceae</taxon>
        <taxon>Brassiceae</taxon>
        <taxon>Brassica</taxon>
    </lineage>
</organism>
<gene>
    <name evidence="10" type="primary">BnaC02g42680D</name>
    <name evidence="9" type="ORF">DARMORV10_C02P62910.1</name>
    <name evidence="10" type="ORF">GSBRNA2T00068675001</name>
</gene>
<evidence type="ECO:0000313" key="11">
    <source>
        <dbReference type="Proteomes" id="UP000028999"/>
    </source>
</evidence>
<dbReference type="GO" id="GO:0031624">
    <property type="term" value="F:ubiquitin conjugating enzyme binding"/>
    <property type="evidence" value="ECO:0000318"/>
    <property type="project" value="GO_Central"/>
</dbReference>
<reference evidence="9" key="3">
    <citation type="submission" date="2021-01" db="EMBL/GenBank/DDBJ databases">
        <authorList>
            <consortium name="Genoscope - CEA"/>
            <person name="William W."/>
        </authorList>
    </citation>
    <scope>NUCLEOTIDE SEQUENCE</scope>
</reference>
<dbReference type="GO" id="GO:0016567">
    <property type="term" value="P:protein ubiquitination"/>
    <property type="evidence" value="ECO:0007669"/>
    <property type="project" value="UniProtKB-UniPathway"/>
</dbReference>
<dbReference type="CDD" id="cd20346">
    <property type="entry name" value="BRcat_RBR_ANKIB1"/>
    <property type="match status" value="1"/>
</dbReference>
<dbReference type="EMBL" id="LK032458">
    <property type="protein sequence ID" value="CDY39850.1"/>
    <property type="molecule type" value="Genomic_DNA"/>
</dbReference>
<dbReference type="EMBL" id="HG994366">
    <property type="protein sequence ID" value="CAF1921723.1"/>
    <property type="molecule type" value="Genomic_DNA"/>
</dbReference>
<dbReference type="PROSITE" id="PS01358">
    <property type="entry name" value="ZF_RANBP2_1"/>
    <property type="match status" value="1"/>
</dbReference>
<dbReference type="GO" id="GO:0005737">
    <property type="term" value="C:cytoplasm"/>
    <property type="evidence" value="ECO:0000318"/>
    <property type="project" value="GO_Central"/>
</dbReference>
<dbReference type="Proteomes" id="UP001295469">
    <property type="component" value="Chromosome C02"/>
</dbReference>
<protein>
    <submittedName>
        <fullName evidence="9">(rape) hypothetical protein</fullName>
    </submittedName>
    <submittedName>
        <fullName evidence="10">BnaC02g42680D protein</fullName>
    </submittedName>
</protein>
<dbReference type="Gene3D" id="1.20.120.1750">
    <property type="match status" value="1"/>
</dbReference>
<keyword evidence="6" id="KW-0833">Ubl conjugation pathway</keyword>
<dbReference type="InterPro" id="IPR001876">
    <property type="entry name" value="Znf_RanBP2"/>
</dbReference>
<evidence type="ECO:0000256" key="6">
    <source>
        <dbReference type="ARBA" id="ARBA00022786"/>
    </source>
</evidence>
<comment type="similarity">
    <text evidence="1">Belongs to the RBR family. Ariadne subfamily.</text>
</comment>
<accession>A0A078HMV2</accession>
<evidence type="ECO:0000256" key="4">
    <source>
        <dbReference type="ARBA" id="ARBA00022737"/>
    </source>
</evidence>
<evidence type="ECO:0000259" key="8">
    <source>
        <dbReference type="PROSITE" id="PS51873"/>
    </source>
</evidence>
<keyword evidence="11" id="KW-1185">Reference proteome</keyword>
<dbReference type="Proteomes" id="UP000028999">
    <property type="component" value="Unassembled WGS sequence"/>
</dbReference>
<dbReference type="OMA" id="WEDNECE"/>
<dbReference type="UniPathway" id="UPA00143"/>
<dbReference type="GO" id="GO:0061630">
    <property type="term" value="F:ubiquitin protein ligase activity"/>
    <property type="evidence" value="ECO:0000318"/>
    <property type="project" value="GO_Central"/>
</dbReference>
<dbReference type="OrthoDB" id="10009520at2759"/>
<name>A0A078HMV2_BRANA</name>
<dbReference type="InterPro" id="IPR044066">
    <property type="entry name" value="TRIAD_supradom"/>
</dbReference>